<dbReference type="Pfam" id="PF13231">
    <property type="entry name" value="PMT_2"/>
    <property type="match status" value="1"/>
</dbReference>
<dbReference type="Proteomes" id="UP000192761">
    <property type="component" value="Unassembled WGS sequence"/>
</dbReference>
<gene>
    <name evidence="10" type="ORF">SAMN02745857_02513</name>
</gene>
<keyword evidence="7 8" id="KW-0472">Membrane</keyword>
<proteinExistence type="predicted"/>
<organism evidence="10 11">
    <name type="scientific">Andreprevotia lacus DSM 23236</name>
    <dbReference type="NCBI Taxonomy" id="1121001"/>
    <lineage>
        <taxon>Bacteria</taxon>
        <taxon>Pseudomonadati</taxon>
        <taxon>Pseudomonadota</taxon>
        <taxon>Betaproteobacteria</taxon>
        <taxon>Neisseriales</taxon>
        <taxon>Chitinibacteraceae</taxon>
        <taxon>Andreprevotia</taxon>
    </lineage>
</organism>
<evidence type="ECO:0000256" key="7">
    <source>
        <dbReference type="ARBA" id="ARBA00023136"/>
    </source>
</evidence>
<dbReference type="GO" id="GO:0005886">
    <property type="term" value="C:plasma membrane"/>
    <property type="evidence" value="ECO:0007669"/>
    <property type="project" value="UniProtKB-SubCell"/>
</dbReference>
<sequence length="480" mass="53599">MLHSGIRRVIPPLLLREPVLGFAVIWTIVIWLAYGGGTPYMDGAIDFVKVMDYHSGGFDQLFAHWMSDHPPLKVWLSSMSFHLFGVTARSYSFPGAVFFAIGVIAFHQLLVKIADVRTARIGALLLACDPLFNSIAQFTMTDLMVAALSLTSFAAYAHQRWRIWLAAMIGAVMAKETAALLPAAFILQWLLGWLVARHAGAPRPEWRKLLLPIAALGTLAAWIVSLKLQGRPEWSDWIFAPTGNQLGAFGTIMANIRTGELWNDYAVQNWLHLFVLNFQWVYTLAALFLISGSLWHWFHRKDDEAAVTPALFATPWPAMLLFGSGYALLVLTFQTYTITRYVTPAAVLLLVPATMAISRWLDRSGALRPLLLSLGVALMVVRMFWSVDPVSIRIWGREMVMGQTLYGVNRQLAGNDGLTYNMQFQRIIAGRTRLLDEARQSTGPVRAPDCNWVFPDPRNDKQVTAILGYIPPGTDPTCQP</sequence>
<feature type="transmembrane region" description="Helical" evidence="8">
    <location>
        <begin position="341"/>
        <end position="361"/>
    </location>
</feature>
<feature type="transmembrane region" description="Helical" evidence="8">
    <location>
        <begin position="177"/>
        <end position="196"/>
    </location>
</feature>
<dbReference type="AlphaFoldDB" id="A0A1W1XRP3"/>
<dbReference type="PANTHER" id="PTHR33908:SF11">
    <property type="entry name" value="MEMBRANE PROTEIN"/>
    <property type="match status" value="1"/>
</dbReference>
<evidence type="ECO:0000313" key="10">
    <source>
        <dbReference type="EMBL" id="SMC26522.1"/>
    </source>
</evidence>
<feature type="transmembrane region" description="Helical" evidence="8">
    <location>
        <begin position="131"/>
        <end position="157"/>
    </location>
</feature>
<name>A0A1W1XRP3_9NEIS</name>
<dbReference type="STRING" id="1121001.SAMN02745857_02513"/>
<keyword evidence="6 8" id="KW-1133">Transmembrane helix</keyword>
<dbReference type="InterPro" id="IPR038731">
    <property type="entry name" value="RgtA/B/C-like"/>
</dbReference>
<keyword evidence="4 10" id="KW-0808">Transferase</keyword>
<dbReference type="EMBL" id="FWXD01000014">
    <property type="protein sequence ID" value="SMC26522.1"/>
    <property type="molecule type" value="Genomic_DNA"/>
</dbReference>
<evidence type="ECO:0000256" key="5">
    <source>
        <dbReference type="ARBA" id="ARBA00022692"/>
    </source>
</evidence>
<dbReference type="GO" id="GO:0009103">
    <property type="term" value="P:lipopolysaccharide biosynthetic process"/>
    <property type="evidence" value="ECO:0007669"/>
    <property type="project" value="UniProtKB-ARBA"/>
</dbReference>
<feature type="transmembrane region" description="Helical" evidence="8">
    <location>
        <begin position="270"/>
        <end position="298"/>
    </location>
</feature>
<protein>
    <submittedName>
        <fullName evidence="10">4-amino-4-deoxy-L-arabinose transferase</fullName>
    </submittedName>
</protein>
<dbReference type="RefSeq" id="WP_176216917.1">
    <property type="nucleotide sequence ID" value="NZ_FWXD01000014.1"/>
</dbReference>
<reference evidence="10 11" key="1">
    <citation type="submission" date="2017-04" db="EMBL/GenBank/DDBJ databases">
        <authorList>
            <person name="Afonso C.L."/>
            <person name="Miller P.J."/>
            <person name="Scott M.A."/>
            <person name="Spackman E."/>
            <person name="Goraichik I."/>
            <person name="Dimitrov K.M."/>
            <person name="Suarez D.L."/>
            <person name="Swayne D.E."/>
        </authorList>
    </citation>
    <scope>NUCLEOTIDE SEQUENCE [LARGE SCALE GENOMIC DNA]</scope>
    <source>
        <strain evidence="10 11">DSM 23236</strain>
    </source>
</reference>
<evidence type="ECO:0000256" key="8">
    <source>
        <dbReference type="SAM" id="Phobius"/>
    </source>
</evidence>
<evidence type="ECO:0000259" key="9">
    <source>
        <dbReference type="Pfam" id="PF13231"/>
    </source>
</evidence>
<keyword evidence="2" id="KW-1003">Cell membrane</keyword>
<keyword evidence="11" id="KW-1185">Reference proteome</keyword>
<evidence type="ECO:0000256" key="6">
    <source>
        <dbReference type="ARBA" id="ARBA00022989"/>
    </source>
</evidence>
<evidence type="ECO:0000256" key="4">
    <source>
        <dbReference type="ARBA" id="ARBA00022679"/>
    </source>
</evidence>
<feature type="transmembrane region" description="Helical" evidence="8">
    <location>
        <begin position="12"/>
        <end position="34"/>
    </location>
</feature>
<evidence type="ECO:0000256" key="3">
    <source>
        <dbReference type="ARBA" id="ARBA00022676"/>
    </source>
</evidence>
<feature type="transmembrane region" description="Helical" evidence="8">
    <location>
        <begin position="367"/>
        <end position="385"/>
    </location>
</feature>
<feature type="transmembrane region" description="Helical" evidence="8">
    <location>
        <begin position="310"/>
        <end position="329"/>
    </location>
</feature>
<dbReference type="InterPro" id="IPR050297">
    <property type="entry name" value="LipidA_mod_glycosyltrf_83"/>
</dbReference>
<comment type="subcellular location">
    <subcellularLocation>
        <location evidence="1">Cell membrane</location>
        <topology evidence="1">Multi-pass membrane protein</topology>
    </subcellularLocation>
</comment>
<feature type="transmembrane region" description="Helical" evidence="8">
    <location>
        <begin position="208"/>
        <end position="225"/>
    </location>
</feature>
<dbReference type="PANTHER" id="PTHR33908">
    <property type="entry name" value="MANNOSYLTRANSFERASE YKCB-RELATED"/>
    <property type="match status" value="1"/>
</dbReference>
<keyword evidence="5 8" id="KW-0812">Transmembrane</keyword>
<evidence type="ECO:0000256" key="1">
    <source>
        <dbReference type="ARBA" id="ARBA00004651"/>
    </source>
</evidence>
<evidence type="ECO:0000313" key="11">
    <source>
        <dbReference type="Proteomes" id="UP000192761"/>
    </source>
</evidence>
<evidence type="ECO:0000256" key="2">
    <source>
        <dbReference type="ARBA" id="ARBA00022475"/>
    </source>
</evidence>
<feature type="transmembrane region" description="Helical" evidence="8">
    <location>
        <begin position="91"/>
        <end position="110"/>
    </location>
</feature>
<dbReference type="GO" id="GO:0016763">
    <property type="term" value="F:pentosyltransferase activity"/>
    <property type="evidence" value="ECO:0007669"/>
    <property type="project" value="TreeGrafter"/>
</dbReference>
<keyword evidence="3" id="KW-0328">Glycosyltransferase</keyword>
<feature type="domain" description="Glycosyltransferase RgtA/B/C/D-like" evidence="9">
    <location>
        <begin position="68"/>
        <end position="198"/>
    </location>
</feature>
<accession>A0A1W1XRP3</accession>